<evidence type="ECO:0008006" key="3">
    <source>
        <dbReference type="Google" id="ProtNLM"/>
    </source>
</evidence>
<sequence>MPYQSPADFCAKYAGAHDRDQIDGSGGVSRLDGVTVVSETPDTARIEALWYACGHDPYSGYWDVFERIAFVLVKRHDGWRVHSEENLGYE</sequence>
<accession>A0ABU7RMG2</accession>
<organism evidence="1 2">
    <name type="scientific">Plantactinospora sonchi</name>
    <dbReference type="NCBI Taxonomy" id="1544735"/>
    <lineage>
        <taxon>Bacteria</taxon>
        <taxon>Bacillati</taxon>
        <taxon>Actinomycetota</taxon>
        <taxon>Actinomycetes</taxon>
        <taxon>Micromonosporales</taxon>
        <taxon>Micromonosporaceae</taxon>
        <taxon>Plantactinospora</taxon>
    </lineage>
</organism>
<dbReference type="Proteomes" id="UP001332243">
    <property type="component" value="Unassembled WGS sequence"/>
</dbReference>
<gene>
    <name evidence="1" type="ORF">V1633_04135</name>
</gene>
<proteinExistence type="predicted"/>
<name>A0ABU7RMG2_9ACTN</name>
<dbReference type="EMBL" id="JAZGQK010000003">
    <property type="protein sequence ID" value="MEE6257680.1"/>
    <property type="molecule type" value="Genomic_DNA"/>
</dbReference>
<reference evidence="1 2" key="1">
    <citation type="submission" date="2024-01" db="EMBL/GenBank/DDBJ databases">
        <title>Genome insights into Plantactinospora sonchi sp. nov.</title>
        <authorList>
            <person name="Wang L."/>
        </authorList>
    </citation>
    <scope>NUCLEOTIDE SEQUENCE [LARGE SCALE GENOMIC DNA]</scope>
    <source>
        <strain evidence="1 2">NEAU-QY2</strain>
    </source>
</reference>
<comment type="caution">
    <text evidence="1">The sequence shown here is derived from an EMBL/GenBank/DDBJ whole genome shotgun (WGS) entry which is preliminary data.</text>
</comment>
<evidence type="ECO:0000313" key="2">
    <source>
        <dbReference type="Proteomes" id="UP001332243"/>
    </source>
</evidence>
<dbReference type="RefSeq" id="WP_331212802.1">
    <property type="nucleotide sequence ID" value="NZ_JAZGQK010000003.1"/>
</dbReference>
<protein>
    <recommendedName>
        <fullName evidence="3">SnoaL-like domain-containing protein</fullName>
    </recommendedName>
</protein>
<keyword evidence="2" id="KW-1185">Reference proteome</keyword>
<evidence type="ECO:0000313" key="1">
    <source>
        <dbReference type="EMBL" id="MEE6257680.1"/>
    </source>
</evidence>